<sequence length="47" mass="5230">MGELQRYVDQSRRDGSLLGIMLIHFEIAVTAEGVESQLILEQLAELG</sequence>
<protein>
    <submittedName>
        <fullName evidence="1">Uncharacterized protein</fullName>
    </submittedName>
</protein>
<feature type="non-terminal residue" evidence="1">
    <location>
        <position position="47"/>
    </location>
</feature>
<organism evidence="1">
    <name type="scientific">uncultured proteobacterium Rifle_16ft_4_minimus_11209</name>
    <dbReference type="NCBI Taxonomy" id="1665205"/>
    <lineage>
        <taxon>Bacteria</taxon>
        <taxon>Pseudomonadati</taxon>
        <taxon>Pseudomonadota</taxon>
        <taxon>environmental samples</taxon>
    </lineage>
</organism>
<dbReference type="EMBL" id="KT006938">
    <property type="protein sequence ID" value="AKQ00810.1"/>
    <property type="molecule type" value="Genomic_DNA"/>
</dbReference>
<reference evidence="1" key="1">
    <citation type="journal article" date="2015" name="ISME J.">
        <title>Aquifer environment selects for microbial species cohorts in sediment and groundwater.</title>
        <authorList>
            <person name="Hug L.A."/>
            <person name="Thomas B.C."/>
            <person name="Brown C.T."/>
            <person name="Frischkorn K.R."/>
            <person name="Williams K.H."/>
            <person name="Tringe S.G."/>
            <person name="Banfield J.F."/>
        </authorList>
    </citation>
    <scope>NUCLEOTIDE SEQUENCE</scope>
</reference>
<proteinExistence type="predicted"/>
<accession>A0A0H4T2C3</accession>
<evidence type="ECO:0000313" key="1">
    <source>
        <dbReference type="EMBL" id="AKQ00810.1"/>
    </source>
</evidence>
<dbReference type="AlphaFoldDB" id="A0A0H4T2C3"/>
<name>A0A0H4T2C3_9PROT</name>